<sequence length="337" mass="36004">MPQPPNVVSSLKGRSFLAIRDLEAEEIRGLVDSAAYFKRLKEAGEPHRLLEGKNIVLIFEKTSTRTRASFEVAGSDLGLGVTYLDSRTSQMGDKESIADTARVLGGIYDAIEYRGFGQEIVEELAERSGVPVINGLTDEAHPTQTIADLLTIAEHAPGGIEGAKVAYFGDARNNVANSLLVGLVKLGVDVAFAAPEGLQPAPELLDWARAEAKNTGSTLTVTTDPAEAAAGATALYTDIWVSMGEPEELWAERIERLKPYQVTSELVGSAADGAIVLHCLPAFHNKDTTIGAAVAERFGLNELEITDEVFESAASKVFEQAANRMHTIKAIIAATLA</sequence>
<evidence type="ECO:0000313" key="11">
    <source>
        <dbReference type="Proteomes" id="UP000006078"/>
    </source>
</evidence>
<dbReference type="Proteomes" id="UP000011016">
    <property type="component" value="Unassembled WGS sequence"/>
</dbReference>
<feature type="binding site" evidence="6">
    <location>
        <position position="90"/>
    </location>
    <ligand>
        <name>carbamoyl phosphate</name>
        <dbReference type="ChEBI" id="CHEBI:58228"/>
    </ligand>
</feature>
<comment type="function">
    <text evidence="1">Reversibly catalyzes the transfer of the carbamoyl group from carbamoyl phosphate (CP) to the N(epsilon) atom of ornithine (ORN) to produce L-citrulline.</text>
</comment>
<evidence type="ECO:0000259" key="7">
    <source>
        <dbReference type="Pfam" id="PF00185"/>
    </source>
</evidence>
<keyword evidence="6" id="KW-0963">Cytoplasm</keyword>
<dbReference type="InterPro" id="IPR002292">
    <property type="entry name" value="Orn/put_carbamltrans"/>
</dbReference>
<dbReference type="eggNOG" id="COG0078">
    <property type="taxonomic scope" value="Bacteria"/>
</dbReference>
<dbReference type="PROSITE" id="PS00097">
    <property type="entry name" value="CARBAMOYLTRANSFERASE"/>
    <property type="match status" value="1"/>
</dbReference>
<evidence type="ECO:0000313" key="9">
    <source>
        <dbReference type="EMBL" id="CCI83338.1"/>
    </source>
</evidence>
<feature type="domain" description="Aspartate/ornithine carbamoyltransferase Asp/Orn-binding" evidence="7">
    <location>
        <begin position="161"/>
        <end position="334"/>
    </location>
</feature>
<evidence type="ECO:0000256" key="5">
    <source>
        <dbReference type="ARBA" id="ARBA00048772"/>
    </source>
</evidence>
<keyword evidence="4 6" id="KW-0808">Transferase</keyword>
<dbReference type="GO" id="GO:0004585">
    <property type="term" value="F:ornithine carbamoyltransferase activity"/>
    <property type="evidence" value="ECO:0007669"/>
    <property type="project" value="UniProtKB-UniRule"/>
</dbReference>
<evidence type="ECO:0000256" key="6">
    <source>
        <dbReference type="HAMAP-Rule" id="MF_01109"/>
    </source>
</evidence>
<feature type="binding site" evidence="6">
    <location>
        <position position="238"/>
    </location>
    <ligand>
        <name>L-ornithine</name>
        <dbReference type="ChEBI" id="CHEBI:46911"/>
    </ligand>
</feature>
<dbReference type="PANTHER" id="PTHR45753:SF2">
    <property type="entry name" value="ORNITHINE CARBAMOYLTRANSFERASE"/>
    <property type="match status" value="1"/>
</dbReference>
<dbReference type="InterPro" id="IPR036901">
    <property type="entry name" value="Asp/Orn_carbamoylTrfase_sf"/>
</dbReference>
<protein>
    <recommendedName>
        <fullName evidence="3 6">Ornithine carbamoyltransferase</fullName>
        <shortName evidence="6">OTCase</shortName>
        <ecNumber evidence="3 6">2.1.3.3</ecNumber>
    </recommendedName>
</protein>
<dbReference type="EMBL" id="AHAE01000040">
    <property type="protein sequence ID" value="EJZ82164.1"/>
    <property type="molecule type" value="Genomic_DNA"/>
</dbReference>
<reference evidence="9 12" key="1">
    <citation type="journal article" date="2012" name="J. Bacteriol.">
        <title>Draft Genome Sequence of Turicella otitidis ATCC 51513, Isolated from Middle Ear Fluid from a Child with Otitis Media.</title>
        <authorList>
            <person name="Brinkrolf K."/>
            <person name="Schneider J."/>
            <person name="Knecht M."/>
            <person name="Ruckert C."/>
            <person name="Tauch A."/>
        </authorList>
    </citation>
    <scope>NUCLEOTIDE SEQUENCE [LARGE SCALE GENOMIC DNA]</scope>
    <source>
        <strain evidence="9 12">ATCC 51513</strain>
    </source>
</reference>
<comment type="catalytic activity">
    <reaction evidence="5 6">
        <text>carbamoyl phosphate + L-ornithine = L-citrulline + phosphate + H(+)</text>
        <dbReference type="Rhea" id="RHEA:19513"/>
        <dbReference type="ChEBI" id="CHEBI:15378"/>
        <dbReference type="ChEBI" id="CHEBI:43474"/>
        <dbReference type="ChEBI" id="CHEBI:46911"/>
        <dbReference type="ChEBI" id="CHEBI:57743"/>
        <dbReference type="ChEBI" id="CHEBI:58228"/>
        <dbReference type="EC" id="2.1.3.3"/>
    </reaction>
</comment>
<keyword evidence="11" id="KW-1185">Reference proteome</keyword>
<dbReference type="Pfam" id="PF02729">
    <property type="entry name" value="OTCace_N"/>
    <property type="match status" value="1"/>
</dbReference>
<dbReference type="Proteomes" id="UP000006078">
    <property type="component" value="Unassembled WGS sequence"/>
</dbReference>
<comment type="similarity">
    <text evidence="2 6">Belongs to the aspartate/ornithine carbamoyltransferase superfamily. OTCase family.</text>
</comment>
<dbReference type="Gene3D" id="3.40.50.1370">
    <property type="entry name" value="Aspartate/ornithine carbamoyltransferase"/>
    <property type="match status" value="2"/>
</dbReference>
<feature type="binding site" evidence="6">
    <location>
        <begin position="242"/>
        <end position="243"/>
    </location>
    <ligand>
        <name>L-ornithine</name>
        <dbReference type="ChEBI" id="CHEBI:46911"/>
    </ligand>
</feature>
<dbReference type="HOGENOM" id="CLU_043846_3_1_11"/>
<dbReference type="PATRIC" id="fig|883169.3.peg.895"/>
<comment type="caution">
    <text evidence="9">The sequence shown here is derived from an EMBL/GenBank/DDBJ whole genome shotgun (WGS) entry which is preliminary data.</text>
</comment>
<dbReference type="InterPro" id="IPR024904">
    <property type="entry name" value="OTCase_ArgI"/>
</dbReference>
<dbReference type="GO" id="GO:0042450">
    <property type="term" value="P:L-arginine biosynthetic process via ornithine"/>
    <property type="evidence" value="ECO:0007669"/>
    <property type="project" value="UniProtKB-UniRule"/>
</dbReference>
<proteinExistence type="inferred from homology"/>
<dbReference type="PRINTS" id="PR00102">
    <property type="entry name" value="OTCASE"/>
</dbReference>
<evidence type="ECO:0000313" key="12">
    <source>
        <dbReference type="Proteomes" id="UP000011016"/>
    </source>
</evidence>
<dbReference type="GO" id="GO:0005737">
    <property type="term" value="C:cytoplasm"/>
    <property type="evidence" value="ECO:0007669"/>
    <property type="project" value="UniProtKB-SubCell"/>
</dbReference>
<dbReference type="PANTHER" id="PTHR45753">
    <property type="entry name" value="ORNITHINE CARBAMOYLTRANSFERASE, MITOCHONDRIAL"/>
    <property type="match status" value="1"/>
</dbReference>
<dbReference type="RefSeq" id="WP_004600820.1">
    <property type="nucleotide sequence ID" value="NZ_HF541866.1"/>
</dbReference>
<dbReference type="Pfam" id="PF00185">
    <property type="entry name" value="OTCace"/>
    <property type="match status" value="1"/>
</dbReference>
<dbReference type="OrthoDB" id="9802587at2"/>
<feature type="binding site" evidence="6">
    <location>
        <begin position="141"/>
        <end position="144"/>
    </location>
    <ligand>
        <name>carbamoyl phosphate</name>
        <dbReference type="ChEBI" id="CHEBI:58228"/>
    </ligand>
</feature>
<feature type="binding site" evidence="6">
    <location>
        <begin position="63"/>
        <end position="66"/>
    </location>
    <ligand>
        <name>carbamoyl phosphate</name>
        <dbReference type="ChEBI" id="CHEBI:58228"/>
    </ligand>
</feature>
<feature type="domain" description="Aspartate/ornithine carbamoyltransferase carbamoyl-P binding" evidence="8">
    <location>
        <begin position="14"/>
        <end position="154"/>
    </location>
</feature>
<dbReference type="EC" id="2.1.3.3" evidence="3 6"/>
<gene>
    <name evidence="9" type="primary">argF</name>
    <name evidence="9" type="ORF">BN46_0602</name>
    <name evidence="10" type="ORF">HMPREF9719_00930</name>
</gene>
<organism evidence="9 12">
    <name type="scientific">Corynebacterium otitidis ATCC 51513</name>
    <dbReference type="NCBI Taxonomy" id="883169"/>
    <lineage>
        <taxon>Bacteria</taxon>
        <taxon>Bacillati</taxon>
        <taxon>Actinomycetota</taxon>
        <taxon>Actinomycetes</taxon>
        <taxon>Mycobacteriales</taxon>
        <taxon>Corynebacteriaceae</taxon>
        <taxon>Corynebacterium</taxon>
    </lineage>
</organism>
<feature type="binding site" evidence="6">
    <location>
        <position position="324"/>
    </location>
    <ligand>
        <name>carbamoyl phosphate</name>
        <dbReference type="ChEBI" id="CHEBI:58228"/>
    </ligand>
</feature>
<feature type="binding site" evidence="6">
    <location>
        <position position="174"/>
    </location>
    <ligand>
        <name>L-ornithine</name>
        <dbReference type="ChEBI" id="CHEBI:46911"/>
    </ligand>
</feature>
<feature type="binding site" evidence="6">
    <location>
        <begin position="279"/>
        <end position="280"/>
    </location>
    <ligand>
        <name>carbamoyl phosphate</name>
        <dbReference type="ChEBI" id="CHEBI:58228"/>
    </ligand>
</feature>
<evidence type="ECO:0000259" key="8">
    <source>
        <dbReference type="Pfam" id="PF02729"/>
    </source>
</evidence>
<comment type="subcellular location">
    <subcellularLocation>
        <location evidence="6">Cytoplasm</location>
    </subcellularLocation>
</comment>
<evidence type="ECO:0000256" key="2">
    <source>
        <dbReference type="ARBA" id="ARBA00007805"/>
    </source>
</evidence>
<dbReference type="HAMAP" id="MF_01109">
    <property type="entry name" value="OTCase"/>
    <property type="match status" value="1"/>
</dbReference>
<dbReference type="PRINTS" id="PR00100">
    <property type="entry name" value="AOTCASE"/>
</dbReference>
<accession>I7IWY0</accession>
<name>I7IWY0_9CORY</name>
<dbReference type="AlphaFoldDB" id="I7IWY0"/>
<dbReference type="InterPro" id="IPR006130">
    <property type="entry name" value="Asp/Orn_carbamoylTrfase"/>
</dbReference>
<dbReference type="InterPro" id="IPR006132">
    <property type="entry name" value="Asp/Orn_carbamoyltranf_P-bd"/>
</dbReference>
<feature type="binding site" evidence="6">
    <location>
        <position position="114"/>
    </location>
    <ligand>
        <name>carbamoyl phosphate</name>
        <dbReference type="ChEBI" id="CHEBI:58228"/>
    </ligand>
</feature>
<evidence type="ECO:0000313" key="10">
    <source>
        <dbReference type="EMBL" id="EJZ82164.1"/>
    </source>
</evidence>
<reference evidence="10 11" key="2">
    <citation type="submission" date="2012-08" db="EMBL/GenBank/DDBJ databases">
        <title>The Genome Sequence of Turicella otitidis ATCC 51513.</title>
        <authorList>
            <consortium name="The Broad Institute Genome Sequencing Platform"/>
            <person name="Earl A."/>
            <person name="Ward D."/>
            <person name="Feldgarden M."/>
            <person name="Gevers D."/>
            <person name="Huys G."/>
            <person name="Walker B."/>
            <person name="Young S.K."/>
            <person name="Zeng Q."/>
            <person name="Gargeya S."/>
            <person name="Fitzgerald M."/>
            <person name="Haas B."/>
            <person name="Abouelleil A."/>
            <person name="Alvarado L."/>
            <person name="Arachchi H.M."/>
            <person name="Berlin A.M."/>
            <person name="Chapman S.B."/>
            <person name="Goldberg J."/>
            <person name="Griggs A."/>
            <person name="Gujja S."/>
            <person name="Hansen M."/>
            <person name="Howarth C."/>
            <person name="Imamovic A."/>
            <person name="Larimer J."/>
            <person name="McCowen C."/>
            <person name="Montmayeur A."/>
            <person name="Murphy C."/>
            <person name="Neiman D."/>
            <person name="Pearson M."/>
            <person name="Priest M."/>
            <person name="Roberts A."/>
            <person name="Saif S."/>
            <person name="Shea T."/>
            <person name="Sisk P."/>
            <person name="Sykes S."/>
            <person name="Wortman J."/>
            <person name="Nusbaum C."/>
            <person name="Birren B."/>
        </authorList>
    </citation>
    <scope>NUCLEOTIDE SEQUENCE [LARGE SCALE GENOMIC DNA]</scope>
    <source>
        <strain evidence="10 11">ATCC 51513</strain>
    </source>
</reference>
<evidence type="ECO:0000256" key="3">
    <source>
        <dbReference type="ARBA" id="ARBA00013007"/>
    </source>
</evidence>
<evidence type="ECO:0000256" key="4">
    <source>
        <dbReference type="ARBA" id="ARBA00022679"/>
    </source>
</evidence>
<dbReference type="EMBL" id="CAJZ01000093">
    <property type="protein sequence ID" value="CCI83338.1"/>
    <property type="molecule type" value="Genomic_DNA"/>
</dbReference>
<dbReference type="FunFam" id="3.40.50.1370:FF:000008">
    <property type="entry name" value="Ornithine carbamoyltransferase"/>
    <property type="match status" value="1"/>
</dbReference>
<evidence type="ECO:0000256" key="1">
    <source>
        <dbReference type="ARBA" id="ARBA00003822"/>
    </source>
</evidence>
<dbReference type="SUPFAM" id="SSF53671">
    <property type="entry name" value="Aspartate/ornithine carbamoyltransferase"/>
    <property type="match status" value="1"/>
</dbReference>
<dbReference type="GO" id="GO:0016597">
    <property type="term" value="F:amino acid binding"/>
    <property type="evidence" value="ECO:0007669"/>
    <property type="project" value="InterPro"/>
</dbReference>
<dbReference type="GO" id="GO:0019240">
    <property type="term" value="P:citrulline biosynthetic process"/>
    <property type="evidence" value="ECO:0007669"/>
    <property type="project" value="TreeGrafter"/>
</dbReference>
<dbReference type="STRING" id="29321.AAV33_01040"/>
<dbReference type="InterPro" id="IPR006131">
    <property type="entry name" value="Asp_carbamoyltransf_Asp/Orn-bd"/>
</dbReference>
<dbReference type="NCBIfam" id="TIGR00658">
    <property type="entry name" value="orni_carb_tr"/>
    <property type="match status" value="1"/>
</dbReference>